<dbReference type="EnsemblPlants" id="EMT13184">
    <property type="protein sequence ID" value="EMT13184"/>
    <property type="gene ID" value="F775_03172"/>
</dbReference>
<proteinExistence type="predicted"/>
<dbReference type="AlphaFoldDB" id="N1QUT4"/>
<protein>
    <submittedName>
        <fullName evidence="1">Uncharacterized protein</fullName>
    </submittedName>
</protein>
<reference evidence="1" key="1">
    <citation type="submission" date="2015-06" db="UniProtKB">
        <authorList>
            <consortium name="EnsemblPlants"/>
        </authorList>
    </citation>
    <scope>IDENTIFICATION</scope>
</reference>
<evidence type="ECO:0000313" key="1">
    <source>
        <dbReference type="EnsemblPlants" id="EMT13184"/>
    </source>
</evidence>
<sequence>MERKQEQEKSFGDEAAMAMEASSSVLRSLLHRIAQRCTGYLGLAASLPSDYSQSLSAGCDHLKPSDAADARGCAAGGGVHGRPGAVEIDGVSEQPQNRSRSRYTWWDQILVHQHVLGDLCVVSYWIDTLVLKN</sequence>
<accession>N1QUT4</accession>
<organism evidence="1">
    <name type="scientific">Aegilops tauschii</name>
    <name type="common">Tausch's goatgrass</name>
    <name type="synonym">Aegilops squarrosa</name>
    <dbReference type="NCBI Taxonomy" id="37682"/>
    <lineage>
        <taxon>Eukaryota</taxon>
        <taxon>Viridiplantae</taxon>
        <taxon>Streptophyta</taxon>
        <taxon>Embryophyta</taxon>
        <taxon>Tracheophyta</taxon>
        <taxon>Spermatophyta</taxon>
        <taxon>Magnoliopsida</taxon>
        <taxon>Liliopsida</taxon>
        <taxon>Poales</taxon>
        <taxon>Poaceae</taxon>
        <taxon>BOP clade</taxon>
        <taxon>Pooideae</taxon>
        <taxon>Triticodae</taxon>
        <taxon>Triticeae</taxon>
        <taxon>Triticinae</taxon>
        <taxon>Aegilops</taxon>
    </lineage>
</organism>
<name>N1QUT4_AEGTA</name>